<feature type="compositionally biased region" description="Basic and acidic residues" evidence="1">
    <location>
        <begin position="335"/>
        <end position="347"/>
    </location>
</feature>
<name>A0AAD9VNU1_9HYME</name>
<evidence type="ECO:0000313" key="2">
    <source>
        <dbReference type="EMBL" id="KAK2580592.1"/>
    </source>
</evidence>
<evidence type="ECO:0000256" key="1">
    <source>
        <dbReference type="SAM" id="MobiDB-lite"/>
    </source>
</evidence>
<feature type="compositionally biased region" description="Basic and acidic residues" evidence="1">
    <location>
        <begin position="390"/>
        <end position="404"/>
    </location>
</feature>
<feature type="region of interest" description="Disordered" evidence="1">
    <location>
        <begin position="1"/>
        <end position="20"/>
    </location>
</feature>
<comment type="caution">
    <text evidence="2">The sequence shown here is derived from an EMBL/GenBank/DDBJ whole genome shotgun (WGS) entry which is preliminary data.</text>
</comment>
<feature type="compositionally biased region" description="Basic residues" evidence="1">
    <location>
        <begin position="293"/>
        <end position="314"/>
    </location>
</feature>
<reference evidence="2" key="2">
    <citation type="journal article" date="2023" name="Commun. Biol.">
        <title>Intrasexual cuticular hydrocarbon dimorphism in a wasp sheds light on hydrocarbon biosynthesis genes in Hymenoptera.</title>
        <authorList>
            <person name="Moris V.C."/>
            <person name="Podsiadlowski L."/>
            <person name="Martin S."/>
            <person name="Oeyen J.P."/>
            <person name="Donath A."/>
            <person name="Petersen M."/>
            <person name="Wilbrandt J."/>
            <person name="Misof B."/>
            <person name="Liedtke D."/>
            <person name="Thamm M."/>
            <person name="Scheiner R."/>
            <person name="Schmitt T."/>
            <person name="Niehuis O."/>
        </authorList>
    </citation>
    <scope>NUCLEOTIDE SEQUENCE</scope>
    <source>
        <strain evidence="2">GBR_01_08_01A</strain>
    </source>
</reference>
<protein>
    <submittedName>
        <fullName evidence="2">Uncharacterized protein</fullName>
    </submittedName>
</protein>
<evidence type="ECO:0000313" key="3">
    <source>
        <dbReference type="Proteomes" id="UP001258017"/>
    </source>
</evidence>
<feature type="compositionally biased region" description="Basic residues" evidence="1">
    <location>
        <begin position="60"/>
        <end position="75"/>
    </location>
</feature>
<feature type="region of interest" description="Disordered" evidence="1">
    <location>
        <begin position="56"/>
        <end position="80"/>
    </location>
</feature>
<feature type="region of interest" description="Disordered" evidence="1">
    <location>
        <begin position="206"/>
        <end position="347"/>
    </location>
</feature>
<gene>
    <name evidence="2" type="ORF">KPH14_007714</name>
</gene>
<feature type="region of interest" description="Disordered" evidence="1">
    <location>
        <begin position="359"/>
        <end position="412"/>
    </location>
</feature>
<feature type="compositionally biased region" description="Polar residues" evidence="1">
    <location>
        <begin position="233"/>
        <end position="245"/>
    </location>
</feature>
<dbReference type="AlphaFoldDB" id="A0AAD9VNU1"/>
<dbReference type="EMBL" id="JAIFRP010000050">
    <property type="protein sequence ID" value="KAK2580592.1"/>
    <property type="molecule type" value="Genomic_DNA"/>
</dbReference>
<keyword evidence="3" id="KW-1185">Reference proteome</keyword>
<reference evidence="2" key="1">
    <citation type="submission" date="2021-08" db="EMBL/GenBank/DDBJ databases">
        <authorList>
            <person name="Misof B."/>
            <person name="Oliver O."/>
            <person name="Podsiadlowski L."/>
            <person name="Donath A."/>
            <person name="Peters R."/>
            <person name="Mayer C."/>
            <person name="Rust J."/>
            <person name="Gunkel S."/>
            <person name="Lesny P."/>
            <person name="Martin S."/>
            <person name="Oeyen J.P."/>
            <person name="Petersen M."/>
            <person name="Panagiotis P."/>
            <person name="Wilbrandt J."/>
            <person name="Tanja T."/>
        </authorList>
    </citation>
    <scope>NUCLEOTIDE SEQUENCE</scope>
    <source>
        <strain evidence="2">GBR_01_08_01A</strain>
        <tissue evidence="2">Thorax + abdomen</tissue>
    </source>
</reference>
<proteinExistence type="predicted"/>
<feature type="compositionally biased region" description="Basic residues" evidence="1">
    <location>
        <begin position="262"/>
        <end position="275"/>
    </location>
</feature>
<dbReference type="Proteomes" id="UP001258017">
    <property type="component" value="Unassembled WGS sequence"/>
</dbReference>
<organism evidence="2 3">
    <name type="scientific">Odynerus spinipes</name>
    <dbReference type="NCBI Taxonomy" id="1348599"/>
    <lineage>
        <taxon>Eukaryota</taxon>
        <taxon>Metazoa</taxon>
        <taxon>Ecdysozoa</taxon>
        <taxon>Arthropoda</taxon>
        <taxon>Hexapoda</taxon>
        <taxon>Insecta</taxon>
        <taxon>Pterygota</taxon>
        <taxon>Neoptera</taxon>
        <taxon>Endopterygota</taxon>
        <taxon>Hymenoptera</taxon>
        <taxon>Apocrita</taxon>
        <taxon>Aculeata</taxon>
        <taxon>Vespoidea</taxon>
        <taxon>Vespidae</taxon>
        <taxon>Eumeninae</taxon>
        <taxon>Odynerus</taxon>
    </lineage>
</organism>
<sequence>MAPSTKRSKGREITKRVRQNPYSRPWCCKCHCEGTRPRSRKDTDIQELVYQLLNVEKHNQGRKRKWPPSRKRRIPRERSERYRDSHICPYEAVSISRGSSECEAASTENLTETTDAASSSVTQSSINGDLSNSFVEAIRPDSVDDTRALLNKRSIVQIINNYIKAGIEEGKRQAKMYIRKALCFGVKSGYLIPADPEGQVLKVSSTLVSSRRTDAESRKRRRQVRKGEENVAKSIQQKNPSWNIRTSHDENIDSTPGGITGRPKRKVTKRNVKSTKSKDSIGNSIQDDGERPKRGRKKRTRTGKVQKKRTRRNRTSKELTKRSRTSSKSPSNCEVKTDHDLDDRNWSDNEEKCHSLRKAKDGLSESIECPSSKHRPFATNGEESREEEMEGVRRENNDEMKDSVEESNEVDPPELEVDVTQDFAGIHCTERASHLWNLSGTLLPRSLFRGSKTIEFSSTEIIPVILDKRSKERV</sequence>
<accession>A0AAD9VNU1</accession>